<dbReference type="Gene3D" id="1.20.1260.100">
    <property type="entry name" value="TspO/MBR protein"/>
    <property type="match status" value="1"/>
</dbReference>
<sequence length="206" mass="22624">MDSQNLKQRRTDDPNTAAATTTMNKSNYKSKKDMRMDMAKRGLRSLAIAVAIPVSLHLLAIYLGSTDNYPTGSSKPFWFPPLWALRFICMASSFLMGLSAWLVWADGGFHKNPTALPLYLAQLGLNLIWDPIVFGAGAPWVGLLVSMGMFGTMVACTRVFKNINPVAELALKRTKKIHVVLNSVITALSSHQISWISCSQQSYAGA</sequence>
<accession>A0ABM0P6G8</accession>
<evidence type="ECO:0000256" key="4">
    <source>
        <dbReference type="ARBA" id="ARBA00022989"/>
    </source>
</evidence>
<dbReference type="RefSeq" id="XP_008235047.1">
    <property type="nucleotide sequence ID" value="XM_008236825.1"/>
</dbReference>
<evidence type="ECO:0000256" key="7">
    <source>
        <dbReference type="SAM" id="Phobius"/>
    </source>
</evidence>
<comment type="subcellular location">
    <subcellularLocation>
        <location evidence="1">Membrane</location>
        <topology evidence="1">Multi-pass membrane protein</topology>
    </subcellularLocation>
</comment>
<evidence type="ECO:0000256" key="5">
    <source>
        <dbReference type="ARBA" id="ARBA00023136"/>
    </source>
</evidence>
<feature type="region of interest" description="Disordered" evidence="6">
    <location>
        <begin position="1"/>
        <end position="24"/>
    </location>
</feature>
<evidence type="ECO:0000313" key="8">
    <source>
        <dbReference type="Proteomes" id="UP000694861"/>
    </source>
</evidence>
<reference evidence="8" key="1">
    <citation type="journal article" date="2012" name="Nat. Commun.">
        <title>The genome of Prunus mume.</title>
        <authorList>
            <person name="Zhang Q."/>
            <person name="Chen W."/>
            <person name="Sun L."/>
            <person name="Zhao F."/>
            <person name="Huang B."/>
            <person name="Yang W."/>
            <person name="Tao Y."/>
            <person name="Wang J."/>
            <person name="Yuan Z."/>
            <person name="Fan G."/>
            <person name="Xing Z."/>
            <person name="Han C."/>
            <person name="Pan H."/>
            <person name="Zhong X."/>
            <person name="Shi W."/>
            <person name="Liang X."/>
            <person name="Du D."/>
            <person name="Sun F."/>
            <person name="Xu Z."/>
            <person name="Hao R."/>
            <person name="Lv T."/>
            <person name="Lv Y."/>
            <person name="Zheng Z."/>
            <person name="Sun M."/>
            <person name="Luo L."/>
            <person name="Cai M."/>
            <person name="Gao Y."/>
            <person name="Wang J."/>
            <person name="Yin Y."/>
            <person name="Xu X."/>
            <person name="Cheng T."/>
            <person name="Wang J."/>
        </authorList>
    </citation>
    <scope>NUCLEOTIDE SEQUENCE [LARGE SCALE GENOMIC DNA]</scope>
</reference>
<name>A0ABM0P6G8_PRUMU</name>
<comment type="similarity">
    <text evidence="2">Belongs to the TspO/BZRP family.</text>
</comment>
<dbReference type="GeneID" id="103333911"/>
<protein>
    <submittedName>
        <fullName evidence="9">Translocator protein homolog</fullName>
    </submittedName>
</protein>
<feature type="transmembrane region" description="Helical" evidence="7">
    <location>
        <begin position="83"/>
        <end position="104"/>
    </location>
</feature>
<proteinExistence type="inferred from homology"/>
<evidence type="ECO:0000256" key="3">
    <source>
        <dbReference type="ARBA" id="ARBA00022692"/>
    </source>
</evidence>
<dbReference type="Pfam" id="PF03073">
    <property type="entry name" value="TspO_MBR"/>
    <property type="match status" value="1"/>
</dbReference>
<dbReference type="InterPro" id="IPR038330">
    <property type="entry name" value="TspO/MBR-related_sf"/>
</dbReference>
<keyword evidence="8" id="KW-1185">Reference proteome</keyword>
<feature type="transmembrane region" description="Helical" evidence="7">
    <location>
        <begin position="116"/>
        <end position="134"/>
    </location>
</feature>
<dbReference type="PANTHER" id="PTHR10057">
    <property type="entry name" value="PERIPHERAL-TYPE BENZODIAZEPINE RECEPTOR"/>
    <property type="match status" value="1"/>
</dbReference>
<gene>
    <name evidence="9" type="primary">LOC103333911</name>
</gene>
<keyword evidence="4 7" id="KW-1133">Transmembrane helix</keyword>
<dbReference type="InterPro" id="IPR004307">
    <property type="entry name" value="TspO_MBR"/>
</dbReference>
<evidence type="ECO:0000313" key="9">
    <source>
        <dbReference type="RefSeq" id="XP_008235047.1"/>
    </source>
</evidence>
<reference evidence="9" key="2">
    <citation type="submission" date="2025-08" db="UniProtKB">
        <authorList>
            <consortium name="RefSeq"/>
        </authorList>
    </citation>
    <scope>IDENTIFICATION</scope>
</reference>
<organism evidence="8 9">
    <name type="scientific">Prunus mume</name>
    <name type="common">Japanese apricot</name>
    <name type="synonym">Armeniaca mume</name>
    <dbReference type="NCBI Taxonomy" id="102107"/>
    <lineage>
        <taxon>Eukaryota</taxon>
        <taxon>Viridiplantae</taxon>
        <taxon>Streptophyta</taxon>
        <taxon>Embryophyta</taxon>
        <taxon>Tracheophyta</taxon>
        <taxon>Spermatophyta</taxon>
        <taxon>Magnoliopsida</taxon>
        <taxon>eudicotyledons</taxon>
        <taxon>Gunneridae</taxon>
        <taxon>Pentapetalae</taxon>
        <taxon>rosids</taxon>
        <taxon>fabids</taxon>
        <taxon>Rosales</taxon>
        <taxon>Rosaceae</taxon>
        <taxon>Amygdaloideae</taxon>
        <taxon>Amygdaleae</taxon>
        <taxon>Prunus</taxon>
    </lineage>
</organism>
<dbReference type="Proteomes" id="UP000694861">
    <property type="component" value="Linkage group LG6"/>
</dbReference>
<dbReference type="PANTHER" id="PTHR10057:SF0">
    <property type="entry name" value="TRANSLOCATOR PROTEIN"/>
    <property type="match status" value="1"/>
</dbReference>
<keyword evidence="3 7" id="KW-0812">Transmembrane</keyword>
<evidence type="ECO:0000256" key="6">
    <source>
        <dbReference type="SAM" id="MobiDB-lite"/>
    </source>
</evidence>
<evidence type="ECO:0000256" key="1">
    <source>
        <dbReference type="ARBA" id="ARBA00004141"/>
    </source>
</evidence>
<evidence type="ECO:0000256" key="2">
    <source>
        <dbReference type="ARBA" id="ARBA00007524"/>
    </source>
</evidence>
<feature type="transmembrane region" description="Helical" evidence="7">
    <location>
        <begin position="42"/>
        <end position="63"/>
    </location>
</feature>
<keyword evidence="5 7" id="KW-0472">Membrane</keyword>
<dbReference type="CDD" id="cd15904">
    <property type="entry name" value="TSPO_MBR"/>
    <property type="match status" value="1"/>
</dbReference>